<evidence type="ECO:0000313" key="4">
    <source>
        <dbReference type="Proteomes" id="UP000663623"/>
    </source>
</evidence>
<reference evidence="3 4" key="1">
    <citation type="submission" date="2021-02" db="EMBL/GenBank/DDBJ databases">
        <title>Nitrogen-fixing ability and nitrogen fixation related genes of thermophilic fermentative bacteria in the genus Caldicellulosiruptor.</title>
        <authorList>
            <person name="Chen Y."/>
            <person name="Nishihara A."/>
            <person name="Haruta S."/>
        </authorList>
    </citation>
    <scope>NUCLEOTIDE SEQUENCE [LARGE SCALE GENOMIC DNA]</scope>
    <source>
        <strain evidence="3 4">YA01</strain>
    </source>
</reference>
<dbReference type="InterPro" id="IPR036908">
    <property type="entry name" value="RlpA-like_sf"/>
</dbReference>
<evidence type="ECO:0000259" key="2">
    <source>
        <dbReference type="Pfam" id="PF03330"/>
    </source>
</evidence>
<evidence type="ECO:0000256" key="1">
    <source>
        <dbReference type="SAM" id="SignalP"/>
    </source>
</evidence>
<dbReference type="Pfam" id="PF03330">
    <property type="entry name" value="DPBB_1"/>
    <property type="match status" value="1"/>
</dbReference>
<dbReference type="InterPro" id="IPR009009">
    <property type="entry name" value="RlpA-like_DPBB"/>
</dbReference>
<dbReference type="RefSeq" id="WP_207178487.1">
    <property type="nucleotide sequence ID" value="NZ_AP024480.1"/>
</dbReference>
<keyword evidence="1" id="KW-0732">Signal</keyword>
<dbReference type="PANTHER" id="PTHR34183">
    <property type="entry name" value="ENDOLYTIC PEPTIDOGLYCAN TRANSGLYCOSYLASE RLPA"/>
    <property type="match status" value="1"/>
</dbReference>
<feature type="domain" description="RlpA-like protein double-psi beta-barrel" evidence="2">
    <location>
        <begin position="172"/>
        <end position="254"/>
    </location>
</feature>
<feature type="signal peptide" evidence="1">
    <location>
        <begin position="1"/>
        <end position="32"/>
    </location>
</feature>
<accession>A0ABM7NNC3</accession>
<proteinExistence type="predicted"/>
<sequence>MFTKKMFRMNFDKIIAFCSVLLLVLSSWNSLAATALNSNEIDKSHNKIPSYMKPGTIITFDENGKLIVLSEGSDNLVSLSKEDKKIAENCKPLPEEDLPEVEPGMIVVYDALGAPVVIHQGQEEPLKIDLKEVKLDEIKTNDSKSEKIENKANNDENSNNILQQGATKLNTETGYISWYNGEGKKGAAGVILDSESAAHKTIEFWTRVKVTSLENGKSTIVKILDRGPYVQGRILDMVKTAFSKIHNPSKGIFRGKIEWPIQS</sequence>
<dbReference type="CDD" id="cd22268">
    <property type="entry name" value="DPBB_RlpA-like"/>
    <property type="match status" value="1"/>
</dbReference>
<keyword evidence="4" id="KW-1185">Reference proteome</keyword>
<dbReference type="Proteomes" id="UP000663623">
    <property type="component" value="Chromosome"/>
</dbReference>
<protein>
    <recommendedName>
        <fullName evidence="2">RlpA-like protein double-psi beta-barrel domain-containing protein</fullName>
    </recommendedName>
</protein>
<dbReference type="Gene3D" id="2.40.40.10">
    <property type="entry name" value="RlpA-like domain"/>
    <property type="match status" value="1"/>
</dbReference>
<dbReference type="EMBL" id="AP024480">
    <property type="protein sequence ID" value="BCS81602.1"/>
    <property type="molecule type" value="Genomic_DNA"/>
</dbReference>
<name>A0ABM7NNC3_9FIRM</name>
<feature type="chain" id="PRO_5045667113" description="RlpA-like protein double-psi beta-barrel domain-containing protein" evidence="1">
    <location>
        <begin position="33"/>
        <end position="263"/>
    </location>
</feature>
<dbReference type="SUPFAM" id="SSF50685">
    <property type="entry name" value="Barwin-like endoglucanases"/>
    <property type="match status" value="1"/>
</dbReference>
<gene>
    <name evidence="3" type="ORF">CaldiYA01_15620</name>
</gene>
<evidence type="ECO:0000313" key="3">
    <source>
        <dbReference type="EMBL" id="BCS81602.1"/>
    </source>
</evidence>
<organism evidence="3 4">
    <name type="scientific">Caldicellulosiruptor diazotrophicus</name>
    <dbReference type="NCBI Taxonomy" id="2806205"/>
    <lineage>
        <taxon>Bacteria</taxon>
        <taxon>Bacillati</taxon>
        <taxon>Bacillota</taxon>
        <taxon>Bacillota incertae sedis</taxon>
        <taxon>Caldicellulosiruptorales</taxon>
        <taxon>Caldicellulosiruptoraceae</taxon>
        <taxon>Caldicellulosiruptor</taxon>
    </lineage>
</organism>
<dbReference type="PANTHER" id="PTHR34183:SF1">
    <property type="entry name" value="ENDOLYTIC PEPTIDOGLYCAN TRANSGLYCOSYLASE RLPA"/>
    <property type="match status" value="1"/>
</dbReference>